<evidence type="ECO:0000313" key="2">
    <source>
        <dbReference type="Proteomes" id="UP000010420"/>
    </source>
</evidence>
<reference evidence="1 2" key="1">
    <citation type="submission" date="2012-05" db="EMBL/GenBank/DDBJ databases">
        <authorList>
            <person name="Weinstock G."/>
            <person name="Sodergren E."/>
            <person name="Lobos E.A."/>
            <person name="Fulton L."/>
            <person name="Fulton R."/>
            <person name="Courtney L."/>
            <person name="Fronick C."/>
            <person name="O'Laughlin M."/>
            <person name="Godfrey J."/>
            <person name="Wilson R.M."/>
            <person name="Miner T."/>
            <person name="Farmer C."/>
            <person name="Delehaunty K."/>
            <person name="Cordes M."/>
            <person name="Minx P."/>
            <person name="Tomlinson C."/>
            <person name="Chen J."/>
            <person name="Wollam A."/>
            <person name="Pepin K.H."/>
            <person name="Bhonagiri V."/>
            <person name="Zhang X."/>
            <person name="Suruliraj S."/>
            <person name="Warren W."/>
            <person name="Mitreva M."/>
            <person name="Mardis E.R."/>
            <person name="Wilson R.K."/>
        </authorList>
    </citation>
    <scope>NUCLEOTIDE SEQUENCE [LARGE SCALE GENOMIC DNA]</scope>
    <source>
        <strain evidence="1 2">DSM 1785</strain>
    </source>
</reference>
<dbReference type="Proteomes" id="UP000010420">
    <property type="component" value="Unassembled WGS sequence"/>
</dbReference>
<dbReference type="EMBL" id="AMEZ01000110">
    <property type="protein sequence ID" value="EKY23240.1"/>
    <property type="molecule type" value="Genomic_DNA"/>
</dbReference>
<sequence>MVMEDVLRYGSIKEGEVYRREALEIYAEKYRCMLIEDGASRGILAYDPSDDYMILQIIQGAGSNFLLGKTVVANKFFEQAIIIKKV</sequence>
<keyword evidence="2" id="KW-1185">Reference proteome</keyword>
<protein>
    <submittedName>
        <fullName evidence="1">Uncharacterized protein</fullName>
    </submittedName>
</protein>
<evidence type="ECO:0000313" key="1">
    <source>
        <dbReference type="EMBL" id="EKY23240.1"/>
    </source>
</evidence>
<accession>L1Q694</accession>
<name>L1Q694_9CLOT</name>
<comment type="caution">
    <text evidence="1">The sequence shown here is derived from an EMBL/GenBank/DDBJ whole genome shotgun (WGS) entry which is preliminary data.</text>
</comment>
<organism evidence="1 2">
    <name type="scientific">Clostridium celatum DSM 1785</name>
    <dbReference type="NCBI Taxonomy" id="545697"/>
    <lineage>
        <taxon>Bacteria</taxon>
        <taxon>Bacillati</taxon>
        <taxon>Bacillota</taxon>
        <taxon>Clostridia</taxon>
        <taxon>Eubacteriales</taxon>
        <taxon>Clostridiaceae</taxon>
        <taxon>Clostridium</taxon>
    </lineage>
</organism>
<gene>
    <name evidence="1" type="ORF">HMPREF0216_03025</name>
</gene>
<dbReference type="OrthoDB" id="9927636at2"/>
<dbReference type="PATRIC" id="fig|545697.3.peg.2969"/>
<dbReference type="STRING" id="545697.HMPREF0216_03025"/>
<dbReference type="HOGENOM" id="CLU_2492324_0_0_9"/>
<dbReference type="AlphaFoldDB" id="L1Q694"/>
<dbReference type="RefSeq" id="WP_005215484.1">
    <property type="nucleotide sequence ID" value="NZ_KB291697.1"/>
</dbReference>
<proteinExistence type="predicted"/>